<dbReference type="AlphaFoldDB" id="A0A3B0TWM7"/>
<name>A0A3B0TWM7_9ZZZZ</name>
<organism evidence="1">
    <name type="scientific">hydrothermal vent metagenome</name>
    <dbReference type="NCBI Taxonomy" id="652676"/>
    <lineage>
        <taxon>unclassified sequences</taxon>
        <taxon>metagenomes</taxon>
        <taxon>ecological metagenomes</taxon>
    </lineage>
</organism>
<dbReference type="EMBL" id="UOEQ01000287">
    <property type="protein sequence ID" value="VAW20583.1"/>
    <property type="molecule type" value="Genomic_DNA"/>
</dbReference>
<evidence type="ECO:0000313" key="1">
    <source>
        <dbReference type="EMBL" id="VAW20583.1"/>
    </source>
</evidence>
<protein>
    <submittedName>
        <fullName evidence="1">Uncharacterized protein</fullName>
    </submittedName>
</protein>
<reference evidence="1" key="1">
    <citation type="submission" date="2018-06" db="EMBL/GenBank/DDBJ databases">
        <authorList>
            <person name="Zhirakovskaya E."/>
        </authorList>
    </citation>
    <scope>NUCLEOTIDE SEQUENCE</scope>
</reference>
<gene>
    <name evidence="1" type="ORF">MNBD_ALPHA11-1703</name>
</gene>
<sequence length="51" mass="5671">MVIFSGQQIWCNSKADGHSPDERERETVGAAMDNSAFLRWFSPASFDPALP</sequence>
<accession>A0A3B0TWM7</accession>
<proteinExistence type="predicted"/>